<evidence type="ECO:0000313" key="4">
    <source>
        <dbReference type="Proteomes" id="UP000187406"/>
    </source>
</evidence>
<evidence type="ECO:0000259" key="2">
    <source>
        <dbReference type="Pfam" id="PF13837"/>
    </source>
</evidence>
<dbReference type="EMBL" id="BDDD01000313">
    <property type="protein sequence ID" value="GAV63649.1"/>
    <property type="molecule type" value="Genomic_DNA"/>
</dbReference>
<dbReference type="InterPro" id="IPR044822">
    <property type="entry name" value="Myb_DNA-bind_4"/>
</dbReference>
<dbReference type="PANTHER" id="PTHR33492:SF4">
    <property type="entry name" value="OS02G0174300 PROTEIN"/>
    <property type="match status" value="1"/>
</dbReference>
<dbReference type="FunCoup" id="A0A1Q3B6U1">
    <property type="interactions" value="410"/>
</dbReference>
<dbReference type="Pfam" id="PF13837">
    <property type="entry name" value="Myb_DNA-bind_4"/>
    <property type="match status" value="1"/>
</dbReference>
<organism evidence="3 4">
    <name type="scientific">Cephalotus follicularis</name>
    <name type="common">Albany pitcher plant</name>
    <dbReference type="NCBI Taxonomy" id="3775"/>
    <lineage>
        <taxon>Eukaryota</taxon>
        <taxon>Viridiplantae</taxon>
        <taxon>Streptophyta</taxon>
        <taxon>Embryophyta</taxon>
        <taxon>Tracheophyta</taxon>
        <taxon>Spermatophyta</taxon>
        <taxon>Magnoliopsida</taxon>
        <taxon>eudicotyledons</taxon>
        <taxon>Gunneridae</taxon>
        <taxon>Pentapetalae</taxon>
        <taxon>rosids</taxon>
        <taxon>fabids</taxon>
        <taxon>Oxalidales</taxon>
        <taxon>Cephalotaceae</taxon>
        <taxon>Cephalotus</taxon>
    </lineage>
</organism>
<evidence type="ECO:0000313" key="3">
    <source>
        <dbReference type="EMBL" id="GAV63649.1"/>
    </source>
</evidence>
<evidence type="ECO:0000256" key="1">
    <source>
        <dbReference type="SAM" id="MobiDB-lite"/>
    </source>
</evidence>
<feature type="region of interest" description="Disordered" evidence="1">
    <location>
        <begin position="163"/>
        <end position="228"/>
    </location>
</feature>
<dbReference type="STRING" id="3775.A0A1Q3B6U1"/>
<keyword evidence="4" id="KW-1185">Reference proteome</keyword>
<feature type="compositionally biased region" description="Basic and acidic residues" evidence="1">
    <location>
        <begin position="184"/>
        <end position="204"/>
    </location>
</feature>
<protein>
    <submittedName>
        <fullName evidence="3">Myb_DNA-bind_4 domain-containing protein</fullName>
    </submittedName>
</protein>
<dbReference type="Proteomes" id="UP000187406">
    <property type="component" value="Unassembled WGS sequence"/>
</dbReference>
<proteinExistence type="predicted"/>
<feature type="compositionally biased region" description="Basic and acidic residues" evidence="1">
    <location>
        <begin position="211"/>
        <end position="228"/>
    </location>
</feature>
<dbReference type="InParanoid" id="A0A1Q3B6U1"/>
<dbReference type="Gene3D" id="1.10.10.60">
    <property type="entry name" value="Homeodomain-like"/>
    <property type="match status" value="1"/>
</dbReference>
<comment type="caution">
    <text evidence="3">The sequence shown here is derived from an EMBL/GenBank/DDBJ whole genome shotgun (WGS) entry which is preliminary data.</text>
</comment>
<reference evidence="4" key="1">
    <citation type="submission" date="2016-04" db="EMBL/GenBank/DDBJ databases">
        <title>Cephalotus genome sequencing.</title>
        <authorList>
            <person name="Fukushima K."/>
            <person name="Hasebe M."/>
            <person name="Fang X."/>
        </authorList>
    </citation>
    <scope>NUCLEOTIDE SEQUENCE [LARGE SCALE GENOMIC DNA]</scope>
    <source>
        <strain evidence="4">cv. St1</strain>
    </source>
</reference>
<dbReference type="AlphaFoldDB" id="A0A1Q3B6U1"/>
<gene>
    <name evidence="3" type="ORF">CFOL_v3_07167</name>
</gene>
<accession>A0A1Q3B6U1</accession>
<dbReference type="OrthoDB" id="1927263at2759"/>
<feature type="domain" description="Myb/SANT-like DNA-binding" evidence="2">
    <location>
        <begin position="32"/>
        <end position="130"/>
    </location>
</feature>
<dbReference type="PANTHER" id="PTHR33492">
    <property type="entry name" value="OSJNBA0043A12.37 PROTEIN-RELATED"/>
    <property type="match status" value="1"/>
</dbReference>
<name>A0A1Q3B6U1_CEPFO</name>
<sequence>MEANQIQTDNDDGTQSGVLGCRRTRSQVAPDWALENALILVNEYAAVEADCSNALSTYQKWKIVTENCAALGVPRTLNQCRRKWDSLVDEYNKIKQCESGGACSYWSLECQSRIKLGLPEIFDDDLFKAMDDLMRDREDHSDTDQDVDPEADSDMNDVIADLGSERQGRHSTVLKSIAKGKHLKNGEEKPKNNHTQERPQKYCAEKTSQNKCEEAGPRDRHSEEKPLKSHIEEKNIKSFEEEQQLMSVKLRENAELIHAIVQGKLSINADFEAEDSKNVEDFQSNFARGQANQLIACLGEIVYSLDKLRGFVQEYE</sequence>